<reference evidence="2" key="1">
    <citation type="submission" date="2023-01" db="EMBL/GenBank/DDBJ databases">
        <title>Metagenome sequencing of chrysophaentin producing Chrysophaeum taylorii.</title>
        <authorList>
            <person name="Davison J."/>
            <person name="Bewley C."/>
        </authorList>
    </citation>
    <scope>NUCLEOTIDE SEQUENCE</scope>
    <source>
        <strain evidence="2">NIES-1699</strain>
    </source>
</reference>
<dbReference type="EMBL" id="JAQMWT010000092">
    <property type="protein sequence ID" value="KAJ8610865.1"/>
    <property type="molecule type" value="Genomic_DNA"/>
</dbReference>
<evidence type="ECO:0000259" key="1">
    <source>
        <dbReference type="Pfam" id="PF13460"/>
    </source>
</evidence>
<keyword evidence="3" id="KW-1185">Reference proteome</keyword>
<evidence type="ECO:0000313" key="2">
    <source>
        <dbReference type="EMBL" id="KAJ8610865.1"/>
    </source>
</evidence>
<proteinExistence type="predicted"/>
<dbReference type="PANTHER" id="PTHR15020:SF50">
    <property type="entry name" value="UPF0659 PROTEIN YMR090W"/>
    <property type="match status" value="1"/>
</dbReference>
<name>A0AAD7UMH3_9STRA</name>
<dbReference type="SUPFAM" id="SSF51735">
    <property type="entry name" value="NAD(P)-binding Rossmann-fold domains"/>
    <property type="match status" value="1"/>
</dbReference>
<dbReference type="PANTHER" id="PTHR15020">
    <property type="entry name" value="FLAVIN REDUCTASE-RELATED"/>
    <property type="match status" value="1"/>
</dbReference>
<dbReference type="Gene3D" id="3.40.50.720">
    <property type="entry name" value="NAD(P)-binding Rossmann-like Domain"/>
    <property type="match status" value="1"/>
</dbReference>
<dbReference type="InterPro" id="IPR016040">
    <property type="entry name" value="NAD(P)-bd_dom"/>
</dbReference>
<dbReference type="InterPro" id="IPR036291">
    <property type="entry name" value="NAD(P)-bd_dom_sf"/>
</dbReference>
<organism evidence="2 3">
    <name type="scientific">Chrysophaeum taylorii</name>
    <dbReference type="NCBI Taxonomy" id="2483200"/>
    <lineage>
        <taxon>Eukaryota</taxon>
        <taxon>Sar</taxon>
        <taxon>Stramenopiles</taxon>
        <taxon>Ochrophyta</taxon>
        <taxon>Pelagophyceae</taxon>
        <taxon>Pelagomonadales</taxon>
        <taxon>Pelagomonadaceae</taxon>
        <taxon>Chrysophaeum</taxon>
    </lineage>
</organism>
<evidence type="ECO:0000313" key="3">
    <source>
        <dbReference type="Proteomes" id="UP001230188"/>
    </source>
</evidence>
<dbReference type="AlphaFoldDB" id="A0AAD7UMH3"/>
<dbReference type="Pfam" id="PF13460">
    <property type="entry name" value="NAD_binding_10"/>
    <property type="match status" value="1"/>
</dbReference>
<accession>A0AAD7UMH3</accession>
<feature type="domain" description="NAD(P)-binding" evidence="1">
    <location>
        <begin position="70"/>
        <end position="236"/>
    </location>
</feature>
<comment type="caution">
    <text evidence="2">The sequence shown here is derived from an EMBL/GenBank/DDBJ whole genome shotgun (WGS) entry which is preliminary data.</text>
</comment>
<gene>
    <name evidence="2" type="ORF">CTAYLR_009147</name>
</gene>
<sequence>MSSKGITVVYATRGGMGDVGKFAALHALAHGNNVRVVALSSGKEEGSDLGCDVDVTDADLRDDVKRRLEAAQHEFSHVDVDDPDEARTALEGALENTGAVVACVGNRQISMSRWGGAAMEILVGAMGTKGVKRLVLLSSFGLTDDNVSGYWIVRVMWAAMLRTILGTARRDLLQLEAAATSSDLDYLIVRPVGLDPRAPPKGTWTIIRSNDRGSIPGLSISKSDVGTFMLQEAQNPTLHNETLLIVPSMSAESSS</sequence>
<dbReference type="Proteomes" id="UP001230188">
    <property type="component" value="Unassembled WGS sequence"/>
</dbReference>
<protein>
    <recommendedName>
        <fullName evidence="1">NAD(P)-binding domain-containing protein</fullName>
    </recommendedName>
</protein>